<dbReference type="Pfam" id="PF01145">
    <property type="entry name" value="Band_7"/>
    <property type="match status" value="1"/>
</dbReference>
<dbReference type="Gene3D" id="3.30.479.30">
    <property type="entry name" value="Band 7 domain"/>
    <property type="match status" value="1"/>
</dbReference>
<dbReference type="InterPro" id="IPR043202">
    <property type="entry name" value="Band-7_stomatin-like"/>
</dbReference>
<accession>A0A517VSD8</accession>
<comment type="subcellular location">
    <subcellularLocation>
        <location evidence="1">Membrane</location>
        <topology evidence="1">Single-pass membrane protein</topology>
    </subcellularLocation>
</comment>
<dbReference type="CDD" id="cd13438">
    <property type="entry name" value="SPFH_eoslipins_u2"/>
    <property type="match status" value="1"/>
</dbReference>
<dbReference type="SUPFAM" id="SSF117892">
    <property type="entry name" value="Band 7/SPFH domain"/>
    <property type="match status" value="1"/>
</dbReference>
<dbReference type="KEGG" id="gaw:V144x_13810"/>
<dbReference type="InterPro" id="IPR001107">
    <property type="entry name" value="Band_7"/>
</dbReference>
<organism evidence="4 5">
    <name type="scientific">Gimesia aquarii</name>
    <dbReference type="NCBI Taxonomy" id="2527964"/>
    <lineage>
        <taxon>Bacteria</taxon>
        <taxon>Pseudomonadati</taxon>
        <taxon>Planctomycetota</taxon>
        <taxon>Planctomycetia</taxon>
        <taxon>Planctomycetales</taxon>
        <taxon>Planctomycetaceae</taxon>
        <taxon>Gimesia</taxon>
    </lineage>
</organism>
<evidence type="ECO:0000256" key="2">
    <source>
        <dbReference type="ARBA" id="ARBA00008164"/>
    </source>
</evidence>
<sequence length="368" mass="41839">MFGIKRYKIRSYEMGLLFRDGEFKGLLESGTHWFINPLFKVHVDVISQRDPWLVHEKLDLIVKSGVLQERAVVLDLKDNERALVWIENRFSHILPAGLYAYWTGQKEVRVEVVDAHTVWFEHADLKVIARSPMVQSVLDVCKVERDRVGVLFIDGRYVDTLAPGLYAFWKGQSESKVVEIDLRETMVDVSGQDIMTADKVTLRINAIVTYKIIDARKAVSQTDDVRQALYRETQLVLRAMLGARNLDVFLMEKDAVARDIEENVRQRASELGLKIASVGIRDVILPGDMKDLMNKVTEAKKAAEANLISRREETAAIRSQANTAKLLQDNPVLMRMRELEVLEKIASNNKLNIVLGEKGLADKVVNLL</sequence>
<gene>
    <name evidence="4" type="ORF">V144x_13810</name>
</gene>
<evidence type="ECO:0000313" key="5">
    <source>
        <dbReference type="Proteomes" id="UP000318704"/>
    </source>
</evidence>
<reference evidence="4 5" key="1">
    <citation type="submission" date="2019-03" db="EMBL/GenBank/DDBJ databases">
        <title>Deep-cultivation of Planctomycetes and their phenomic and genomic characterization uncovers novel biology.</title>
        <authorList>
            <person name="Wiegand S."/>
            <person name="Jogler M."/>
            <person name="Boedeker C."/>
            <person name="Pinto D."/>
            <person name="Vollmers J."/>
            <person name="Rivas-Marin E."/>
            <person name="Kohn T."/>
            <person name="Peeters S.H."/>
            <person name="Heuer A."/>
            <person name="Rast P."/>
            <person name="Oberbeckmann S."/>
            <person name="Bunk B."/>
            <person name="Jeske O."/>
            <person name="Meyerdierks A."/>
            <person name="Storesund J.E."/>
            <person name="Kallscheuer N."/>
            <person name="Luecker S."/>
            <person name="Lage O.M."/>
            <person name="Pohl T."/>
            <person name="Merkel B.J."/>
            <person name="Hornburger P."/>
            <person name="Mueller R.-W."/>
            <person name="Bruemmer F."/>
            <person name="Labrenz M."/>
            <person name="Spormann A.M."/>
            <person name="Op den Camp H."/>
            <person name="Overmann J."/>
            <person name="Amann R."/>
            <person name="Jetten M.S.M."/>
            <person name="Mascher T."/>
            <person name="Medema M.H."/>
            <person name="Devos D.P."/>
            <person name="Kaster A.-K."/>
            <person name="Ovreas L."/>
            <person name="Rohde M."/>
            <person name="Galperin M.Y."/>
            <person name="Jogler C."/>
        </authorList>
    </citation>
    <scope>NUCLEOTIDE SEQUENCE [LARGE SCALE GENOMIC DNA]</scope>
    <source>
        <strain evidence="4 5">V144</strain>
    </source>
</reference>
<feature type="domain" description="Band 7" evidence="3">
    <location>
        <begin position="136"/>
        <end position="297"/>
    </location>
</feature>
<dbReference type="RefSeq" id="WP_144983211.1">
    <property type="nucleotide sequence ID" value="NZ_CP037920.1"/>
</dbReference>
<evidence type="ECO:0000256" key="1">
    <source>
        <dbReference type="ARBA" id="ARBA00004167"/>
    </source>
</evidence>
<dbReference type="SMART" id="SM00244">
    <property type="entry name" value="PHB"/>
    <property type="match status" value="1"/>
</dbReference>
<name>A0A517VSD8_9PLAN</name>
<dbReference type="PANTHER" id="PTHR10264:SF83">
    <property type="entry name" value="BLL5629 PROTEIN"/>
    <property type="match status" value="1"/>
</dbReference>
<dbReference type="AlphaFoldDB" id="A0A517VSD8"/>
<dbReference type="Proteomes" id="UP000318704">
    <property type="component" value="Chromosome"/>
</dbReference>
<evidence type="ECO:0000259" key="3">
    <source>
        <dbReference type="SMART" id="SM00244"/>
    </source>
</evidence>
<evidence type="ECO:0000313" key="4">
    <source>
        <dbReference type="EMBL" id="QDT95932.1"/>
    </source>
</evidence>
<proteinExistence type="inferred from homology"/>
<dbReference type="InterPro" id="IPR036013">
    <property type="entry name" value="Band_7/SPFH_dom_sf"/>
</dbReference>
<dbReference type="GO" id="GO:0005886">
    <property type="term" value="C:plasma membrane"/>
    <property type="evidence" value="ECO:0007669"/>
    <property type="project" value="InterPro"/>
</dbReference>
<dbReference type="FunFam" id="3.30.479.30:FF:000004">
    <property type="entry name" value="Putative membrane protease family, stomatin"/>
    <property type="match status" value="1"/>
</dbReference>
<dbReference type="PANTHER" id="PTHR10264">
    <property type="entry name" value="BAND 7 PROTEIN-RELATED"/>
    <property type="match status" value="1"/>
</dbReference>
<comment type="similarity">
    <text evidence="2">Belongs to the band 7/mec-2 family.</text>
</comment>
<dbReference type="GO" id="GO:0098552">
    <property type="term" value="C:side of membrane"/>
    <property type="evidence" value="ECO:0007669"/>
    <property type="project" value="UniProtKB-ARBA"/>
</dbReference>
<protein>
    <submittedName>
        <fullName evidence="4">SPFH domain / Band 7 family protein</fullName>
    </submittedName>
</protein>
<dbReference type="EMBL" id="CP037920">
    <property type="protein sequence ID" value="QDT95932.1"/>
    <property type="molecule type" value="Genomic_DNA"/>
</dbReference>